<dbReference type="GO" id="GO:0003700">
    <property type="term" value="F:DNA-binding transcription factor activity"/>
    <property type="evidence" value="ECO:0007669"/>
    <property type="project" value="InterPro"/>
</dbReference>
<keyword evidence="3" id="KW-0238">DNA-binding</keyword>
<comment type="caution">
    <text evidence="8">The sequence shown here is derived from an EMBL/GenBank/DDBJ whole genome shotgun (WGS) entry which is preliminary data.</text>
</comment>
<evidence type="ECO:0000256" key="5">
    <source>
        <dbReference type="ARBA" id="ARBA00023242"/>
    </source>
</evidence>
<dbReference type="InterPro" id="IPR036638">
    <property type="entry name" value="HLH_DNA-bd_sf"/>
</dbReference>
<dbReference type="Pfam" id="PF00010">
    <property type="entry name" value="HLH"/>
    <property type="match status" value="1"/>
</dbReference>
<dbReference type="SMART" id="SM00353">
    <property type="entry name" value="HLH"/>
    <property type="match status" value="1"/>
</dbReference>
<keyword evidence="6" id="KW-0175">Coiled coil</keyword>
<evidence type="ECO:0000256" key="6">
    <source>
        <dbReference type="SAM" id="Coils"/>
    </source>
</evidence>
<evidence type="ECO:0000256" key="1">
    <source>
        <dbReference type="ARBA" id="ARBA00004123"/>
    </source>
</evidence>
<evidence type="ECO:0000313" key="9">
    <source>
        <dbReference type="Proteomes" id="UP000593564"/>
    </source>
</evidence>
<dbReference type="InterPro" id="IPR044818">
    <property type="entry name" value="ILR3-like"/>
</dbReference>
<comment type="subcellular location">
    <subcellularLocation>
        <location evidence="1">Nucleus</location>
    </subcellularLocation>
</comment>
<dbReference type="GO" id="GO:0046983">
    <property type="term" value="F:protein dimerization activity"/>
    <property type="evidence" value="ECO:0007669"/>
    <property type="project" value="InterPro"/>
</dbReference>
<organism evidence="8 9">
    <name type="scientific">Camellia sinensis</name>
    <name type="common">Tea plant</name>
    <name type="synonym">Thea sinensis</name>
    <dbReference type="NCBI Taxonomy" id="4442"/>
    <lineage>
        <taxon>Eukaryota</taxon>
        <taxon>Viridiplantae</taxon>
        <taxon>Streptophyta</taxon>
        <taxon>Embryophyta</taxon>
        <taxon>Tracheophyta</taxon>
        <taxon>Spermatophyta</taxon>
        <taxon>Magnoliopsida</taxon>
        <taxon>eudicotyledons</taxon>
        <taxon>Gunneridae</taxon>
        <taxon>Pentapetalae</taxon>
        <taxon>asterids</taxon>
        <taxon>Ericales</taxon>
        <taxon>Theaceae</taxon>
        <taxon>Camellia</taxon>
    </lineage>
</organism>
<name>A0A7J7HDE1_CAMSI</name>
<dbReference type="PANTHER" id="PTHR46133:SF9">
    <property type="entry name" value="TRANSCRIPTION FACTOR BHLH104"/>
    <property type="match status" value="1"/>
</dbReference>
<evidence type="ECO:0000313" key="8">
    <source>
        <dbReference type="EMBL" id="KAF5950645.1"/>
    </source>
</evidence>
<feature type="coiled-coil region" evidence="6">
    <location>
        <begin position="115"/>
        <end position="163"/>
    </location>
</feature>
<dbReference type="Gene3D" id="4.10.280.10">
    <property type="entry name" value="Helix-loop-helix DNA-binding domain"/>
    <property type="match status" value="1"/>
</dbReference>
<gene>
    <name evidence="8" type="ORF">HYC85_012638</name>
</gene>
<reference evidence="8 9" key="2">
    <citation type="submission" date="2020-07" db="EMBL/GenBank/DDBJ databases">
        <title>Genome assembly of wild tea tree DASZ reveals pedigree and selection history of tea varieties.</title>
        <authorList>
            <person name="Zhang W."/>
        </authorList>
    </citation>
    <scope>NUCLEOTIDE SEQUENCE [LARGE SCALE GENOMIC DNA]</scope>
    <source>
        <strain evidence="9">cv. G240</strain>
        <tissue evidence="8">Leaf</tissue>
    </source>
</reference>
<keyword evidence="2" id="KW-0805">Transcription regulation</keyword>
<dbReference type="PROSITE" id="PS50888">
    <property type="entry name" value="BHLH"/>
    <property type="match status" value="1"/>
</dbReference>
<dbReference type="FunFam" id="4.10.280.10:FF:000165">
    <property type="entry name" value="Transcription factor bHLH104"/>
    <property type="match status" value="1"/>
</dbReference>
<dbReference type="OrthoDB" id="515493at2759"/>
<keyword evidence="9" id="KW-1185">Reference proteome</keyword>
<dbReference type="PANTHER" id="PTHR46133">
    <property type="entry name" value="BHLH TRANSCRIPTION FACTOR"/>
    <property type="match status" value="1"/>
</dbReference>
<evidence type="ECO:0000256" key="4">
    <source>
        <dbReference type="ARBA" id="ARBA00023163"/>
    </source>
</evidence>
<dbReference type="InterPro" id="IPR011598">
    <property type="entry name" value="bHLH_dom"/>
</dbReference>
<dbReference type="SUPFAM" id="SSF47459">
    <property type="entry name" value="HLH, helix-loop-helix DNA-binding domain"/>
    <property type="match status" value="1"/>
</dbReference>
<evidence type="ECO:0000256" key="3">
    <source>
        <dbReference type="ARBA" id="ARBA00023125"/>
    </source>
</evidence>
<dbReference type="AlphaFoldDB" id="A0A7J7HDE1"/>
<dbReference type="GO" id="GO:0003677">
    <property type="term" value="F:DNA binding"/>
    <property type="evidence" value="ECO:0007669"/>
    <property type="project" value="UniProtKB-KW"/>
</dbReference>
<protein>
    <recommendedName>
        <fullName evidence="7">BHLH domain-containing protein</fullName>
    </recommendedName>
</protein>
<feature type="domain" description="BHLH" evidence="7">
    <location>
        <begin position="67"/>
        <end position="118"/>
    </location>
</feature>
<dbReference type="CDD" id="cd11446">
    <property type="entry name" value="bHLH_AtILR3_like"/>
    <property type="match status" value="1"/>
</dbReference>
<dbReference type="GO" id="GO:0006879">
    <property type="term" value="P:intracellular iron ion homeostasis"/>
    <property type="evidence" value="ECO:0007669"/>
    <property type="project" value="InterPro"/>
</dbReference>
<keyword evidence="5" id="KW-0539">Nucleus</keyword>
<sequence length="225" mass="25425">MNSFDDNSWDLLDYGSFIDDVTSTDLYWGSQSAGVKADVSLPGATPQDEECTEKECHRKRTRNASCSKPGTKACRERLRRERLNDRFVELSSILEPGRPPKTDKLAILGDAIRVLNQLRAESQEFKETNEKLLEEIKSLKAEKNELRDEKLVLKGDKERMEQQLKAMPVSPAAFMPPHHHPAAAYHAGTNKIPVFPSYGFVPMWQYLPPSAIDTTKDEELRPPAA</sequence>
<proteinExistence type="predicted"/>
<dbReference type="GO" id="GO:0005634">
    <property type="term" value="C:nucleus"/>
    <property type="evidence" value="ECO:0007669"/>
    <property type="project" value="UniProtKB-SubCell"/>
</dbReference>
<keyword evidence="4" id="KW-0804">Transcription</keyword>
<evidence type="ECO:0000259" key="7">
    <source>
        <dbReference type="PROSITE" id="PS50888"/>
    </source>
</evidence>
<evidence type="ECO:0000256" key="2">
    <source>
        <dbReference type="ARBA" id="ARBA00023015"/>
    </source>
</evidence>
<dbReference type="Proteomes" id="UP000593564">
    <property type="component" value="Unassembled WGS sequence"/>
</dbReference>
<reference evidence="9" key="1">
    <citation type="journal article" date="2020" name="Nat. Commun.">
        <title>Genome assembly of wild tea tree DASZ reveals pedigree and selection history of tea varieties.</title>
        <authorList>
            <person name="Zhang W."/>
            <person name="Zhang Y."/>
            <person name="Qiu H."/>
            <person name="Guo Y."/>
            <person name="Wan H."/>
            <person name="Zhang X."/>
            <person name="Scossa F."/>
            <person name="Alseekh S."/>
            <person name="Zhang Q."/>
            <person name="Wang P."/>
            <person name="Xu L."/>
            <person name="Schmidt M.H."/>
            <person name="Jia X."/>
            <person name="Li D."/>
            <person name="Zhu A."/>
            <person name="Guo F."/>
            <person name="Chen W."/>
            <person name="Ni D."/>
            <person name="Usadel B."/>
            <person name="Fernie A.R."/>
            <person name="Wen W."/>
        </authorList>
    </citation>
    <scope>NUCLEOTIDE SEQUENCE [LARGE SCALE GENOMIC DNA]</scope>
    <source>
        <strain evidence="9">cv. G240</strain>
    </source>
</reference>
<dbReference type="EMBL" id="JACBKZ010000005">
    <property type="protein sequence ID" value="KAF5950645.1"/>
    <property type="molecule type" value="Genomic_DNA"/>
</dbReference>
<accession>A0A7J7HDE1</accession>